<feature type="transmembrane region" description="Helical" evidence="6">
    <location>
        <begin position="162"/>
        <end position="184"/>
    </location>
</feature>
<dbReference type="PANTHER" id="PTHR30250">
    <property type="entry name" value="PST FAMILY PREDICTED COLANIC ACID TRANSPORTER"/>
    <property type="match status" value="1"/>
</dbReference>
<evidence type="ECO:0000256" key="4">
    <source>
        <dbReference type="ARBA" id="ARBA00022989"/>
    </source>
</evidence>
<feature type="transmembrane region" description="Helical" evidence="6">
    <location>
        <begin position="52"/>
        <end position="72"/>
    </location>
</feature>
<keyword evidence="8" id="KW-1185">Reference proteome</keyword>
<evidence type="ECO:0000313" key="7">
    <source>
        <dbReference type="EMBL" id="EUJ36586.1"/>
    </source>
</evidence>
<feature type="transmembrane region" description="Helical" evidence="6">
    <location>
        <begin position="475"/>
        <end position="498"/>
    </location>
</feature>
<feature type="transmembrane region" description="Helical" evidence="6">
    <location>
        <begin position="283"/>
        <end position="303"/>
    </location>
</feature>
<keyword evidence="2" id="KW-1003">Cell membrane</keyword>
<feature type="transmembrane region" description="Helical" evidence="6">
    <location>
        <begin position="230"/>
        <end position="250"/>
    </location>
</feature>
<organism evidence="7 8">
    <name type="scientific">Brochothrix campestris FSL F6-1037</name>
    <dbReference type="NCBI Taxonomy" id="1265861"/>
    <lineage>
        <taxon>Bacteria</taxon>
        <taxon>Bacillati</taxon>
        <taxon>Bacillota</taxon>
        <taxon>Bacilli</taxon>
        <taxon>Bacillales</taxon>
        <taxon>Listeriaceae</taxon>
        <taxon>Brochothrix</taxon>
    </lineage>
</organism>
<accession>W7CL26</accession>
<dbReference type="Pfam" id="PF01943">
    <property type="entry name" value="Polysacc_synt"/>
    <property type="match status" value="1"/>
</dbReference>
<evidence type="ECO:0000256" key="5">
    <source>
        <dbReference type="ARBA" id="ARBA00023136"/>
    </source>
</evidence>
<dbReference type="EMBL" id="AODH01000046">
    <property type="protein sequence ID" value="EUJ36586.1"/>
    <property type="molecule type" value="Genomic_DNA"/>
</dbReference>
<gene>
    <name evidence="7" type="ORF">BCAMP_10645</name>
</gene>
<dbReference type="PATRIC" id="fig|1265861.3.peg.2093"/>
<feature type="transmembrane region" description="Helical" evidence="6">
    <location>
        <begin position="445"/>
        <end position="463"/>
    </location>
</feature>
<keyword evidence="4 6" id="KW-1133">Transmembrane helix</keyword>
<evidence type="ECO:0000256" key="6">
    <source>
        <dbReference type="SAM" id="Phobius"/>
    </source>
</evidence>
<dbReference type="InterPro" id="IPR024923">
    <property type="entry name" value="PG_synth_SpoVB"/>
</dbReference>
<evidence type="ECO:0000256" key="3">
    <source>
        <dbReference type="ARBA" id="ARBA00022692"/>
    </source>
</evidence>
<dbReference type="Proteomes" id="UP000019243">
    <property type="component" value="Unassembled WGS sequence"/>
</dbReference>
<dbReference type="CDD" id="cd13124">
    <property type="entry name" value="MATE_SpoVB_like"/>
    <property type="match status" value="1"/>
</dbReference>
<feature type="transmembrane region" description="Helical" evidence="6">
    <location>
        <begin position="121"/>
        <end position="141"/>
    </location>
</feature>
<feature type="transmembrane region" description="Helical" evidence="6">
    <location>
        <begin position="190"/>
        <end position="209"/>
    </location>
</feature>
<feature type="transmembrane region" description="Helical" evidence="6">
    <location>
        <begin position="324"/>
        <end position="347"/>
    </location>
</feature>
<feature type="transmembrane region" description="Helical" evidence="6">
    <location>
        <begin position="387"/>
        <end position="406"/>
    </location>
</feature>
<dbReference type="RefSeq" id="WP_035315314.1">
    <property type="nucleotide sequence ID" value="NZ_AODH01000046.1"/>
</dbReference>
<dbReference type="PANTHER" id="PTHR30250:SF29">
    <property type="entry name" value="POLYSACCHARIDE BIOSYNTHESIS PROTEIN C-TERMINAL DOMAIN-CONTAINING PROTEIN"/>
    <property type="match status" value="1"/>
</dbReference>
<dbReference type="GO" id="GO:0005886">
    <property type="term" value="C:plasma membrane"/>
    <property type="evidence" value="ECO:0007669"/>
    <property type="project" value="UniProtKB-SubCell"/>
</dbReference>
<evidence type="ECO:0000256" key="1">
    <source>
        <dbReference type="ARBA" id="ARBA00004651"/>
    </source>
</evidence>
<dbReference type="OrthoDB" id="9775950at2"/>
<comment type="caution">
    <text evidence="7">The sequence shown here is derived from an EMBL/GenBank/DDBJ whole genome shotgun (WGS) entry which is preliminary data.</text>
</comment>
<keyword evidence="5 6" id="KW-0472">Membrane</keyword>
<sequence length="524" mass="58040">MINRNKKETLFQGALILTLASLLSKVLSAVYRVPFQNMVGDEGFYIFQQAYPFYGISMTLSLTAAPLFLSKLMAEHSDDNAKQRYLLQQGQRYLTLLGFVLFSVLFFGATVIARLMGDVELAGIVKVTSVTYLLLPFLGSYRGYYQGLNNMTPTAISQAIEQLIRVFIIIVAAYIGVHVLTISLYRVGELAMSGAIIGGLVAAFLLWRFDGKRYPHERVKQQVQLELPSGIWRDMIAVLITSALLIWFQMADAFQVYRLLVEQGMAGEQAKIIKGIYDRGQPLIQLGAVVVTSFSLSIIPMISQARIRQQRMTIERLVSFFMRTGIALGVAITAALVMMMPTLNYVLFADYEGVSTLRILVGGLLLLTLLIIVTSVLQGFNIIKAPAMAAACGIGVKLYLNHLWIGPYGISGSAWATNVALLVSLFISTLILRRFVSFRVPTWQFVAKLSVCVMLMLVPLAIIESVPLLQQHRLLGLLGILVASSVGAVVFIVAASFWRVITPQDIVLLPLGRTLLNYVKKRKR</sequence>
<keyword evidence="3 6" id="KW-0812">Transmembrane</keyword>
<proteinExistence type="predicted"/>
<feature type="transmembrane region" description="Helical" evidence="6">
    <location>
        <begin position="93"/>
        <end position="115"/>
    </location>
</feature>
<reference evidence="7 8" key="1">
    <citation type="submission" date="2012-12" db="EMBL/GenBank/DDBJ databases">
        <title>Novel taxa of Listeriaceae from agricultural environments in the United States.</title>
        <authorList>
            <person name="den Bakker H.C."/>
            <person name="Allred A."/>
            <person name="Warchocki S."/>
            <person name="Wright E.M."/>
            <person name="Burrell A."/>
            <person name="Nightingale K.K."/>
            <person name="Kephart D."/>
            <person name="Wiedmann M."/>
        </authorList>
    </citation>
    <scope>NUCLEOTIDE SEQUENCE [LARGE SCALE GENOMIC DNA]</scope>
    <source>
        <strain evidence="7 8">FSL F6-1037</strain>
    </source>
</reference>
<evidence type="ECO:0000256" key="2">
    <source>
        <dbReference type="ARBA" id="ARBA00022475"/>
    </source>
</evidence>
<name>W7CL26_9LIST</name>
<evidence type="ECO:0000313" key="8">
    <source>
        <dbReference type="Proteomes" id="UP000019243"/>
    </source>
</evidence>
<dbReference type="STRING" id="1265861.BCAMP_10645"/>
<comment type="subcellular location">
    <subcellularLocation>
        <location evidence="1">Cell membrane</location>
        <topology evidence="1">Multi-pass membrane protein</topology>
    </subcellularLocation>
</comment>
<dbReference type="InterPro" id="IPR050833">
    <property type="entry name" value="Poly_Biosynth_Transport"/>
</dbReference>
<feature type="transmembrane region" description="Helical" evidence="6">
    <location>
        <begin position="359"/>
        <end position="380"/>
    </location>
</feature>
<dbReference type="AlphaFoldDB" id="W7CL26"/>
<dbReference type="InterPro" id="IPR002797">
    <property type="entry name" value="Polysacc_synth"/>
</dbReference>
<protein>
    <submittedName>
        <fullName evidence="7">Polysaccharide biosynthesis family protein</fullName>
    </submittedName>
</protein>
<feature type="transmembrane region" description="Helical" evidence="6">
    <location>
        <begin position="412"/>
        <end position="433"/>
    </location>
</feature>